<dbReference type="Proteomes" id="UP000196710">
    <property type="component" value="Chromosome"/>
</dbReference>
<dbReference type="Proteomes" id="UP000596035">
    <property type="component" value="Chromosome"/>
</dbReference>
<dbReference type="EMBL" id="CP065321">
    <property type="protein sequence ID" value="QQR28773.1"/>
    <property type="molecule type" value="Genomic_DNA"/>
</dbReference>
<evidence type="ECO:0000313" key="5">
    <source>
        <dbReference type="Proteomes" id="UP000596035"/>
    </source>
</evidence>
<reference evidence="3 5" key="3">
    <citation type="submission" date="2020-11" db="EMBL/GenBank/DDBJ databases">
        <title>Closed and high quality bacterial genomes of the OMM12 community.</title>
        <authorList>
            <person name="Marbouty M."/>
            <person name="Lamy-Besnier Q."/>
            <person name="Debarbieux L."/>
            <person name="Koszul R."/>
        </authorList>
    </citation>
    <scope>NUCLEOTIDE SEQUENCE [LARGE SCALE GENOMIC DNA]</scope>
    <source>
        <strain evidence="3 5">KB18</strain>
    </source>
</reference>
<feature type="domain" description="DUF2087" evidence="1">
    <location>
        <begin position="13"/>
        <end position="82"/>
    </location>
</feature>
<dbReference type="RefSeq" id="WP_066536504.1">
    <property type="nucleotide sequence ID" value="NZ_CP021422.1"/>
</dbReference>
<keyword evidence="4" id="KW-1185">Reference proteome</keyword>
<evidence type="ECO:0000313" key="2">
    <source>
        <dbReference type="EMBL" id="ASB39483.1"/>
    </source>
</evidence>
<reference evidence="2" key="1">
    <citation type="journal article" date="2017" name="Genome Announc.">
        <title>High-Quality Whole-Genome Sequences of the Oligo-Mouse-Microbiota Bacterial Community.</title>
        <authorList>
            <person name="Garzetti D."/>
            <person name="Brugiroux S."/>
            <person name="Bunk B."/>
            <person name="Pukall R."/>
            <person name="McCoy K.D."/>
            <person name="Macpherson A.J."/>
            <person name="Stecher B."/>
        </authorList>
    </citation>
    <scope>NUCLEOTIDE SEQUENCE</scope>
    <source>
        <strain evidence="2">KB18</strain>
    </source>
</reference>
<evidence type="ECO:0000313" key="4">
    <source>
        <dbReference type="Proteomes" id="UP000196710"/>
    </source>
</evidence>
<dbReference type="AlphaFoldDB" id="A0A1Z2XM24"/>
<dbReference type="Pfam" id="PF09860">
    <property type="entry name" value="DUF2087"/>
    <property type="match status" value="1"/>
</dbReference>
<evidence type="ECO:0000313" key="3">
    <source>
        <dbReference type="EMBL" id="QQR28773.1"/>
    </source>
</evidence>
<dbReference type="InterPro" id="IPR018656">
    <property type="entry name" value="DUF2087"/>
</dbReference>
<evidence type="ECO:0000259" key="1">
    <source>
        <dbReference type="Pfam" id="PF09860"/>
    </source>
</evidence>
<proteinExistence type="predicted"/>
<dbReference type="KEGG" id="amur:ADH66_01720"/>
<protein>
    <submittedName>
        <fullName evidence="3">DUF2087 domain-containing protein</fullName>
    </submittedName>
</protein>
<name>A0A1Z2XM24_9FIRM</name>
<organism evidence="3 5">
    <name type="scientific">Acutalibacter muris</name>
    <dbReference type="NCBI Taxonomy" id="1796620"/>
    <lineage>
        <taxon>Bacteria</taxon>
        <taxon>Bacillati</taxon>
        <taxon>Bacillota</taxon>
        <taxon>Clostridia</taxon>
        <taxon>Eubacteriales</taxon>
        <taxon>Acutalibacteraceae</taxon>
        <taxon>Acutalibacter</taxon>
    </lineage>
</organism>
<sequence>MKSLNNFLDPEGRLVKFPSKRPLQMEALTYLAKKFSPDREYTEREVNELLLEWHTFKDPATLRRELYDRRFLDRDPYGRSYRLKEDFRRSLGGDGQEL</sequence>
<dbReference type="EMBL" id="CP021422">
    <property type="protein sequence ID" value="ASB39483.1"/>
    <property type="molecule type" value="Genomic_DNA"/>
</dbReference>
<accession>A0A1Z2XM24</accession>
<gene>
    <name evidence="2" type="ORF">ADH66_01720</name>
    <name evidence="3" type="ORF">I5Q82_11745</name>
</gene>
<reference evidence="4" key="2">
    <citation type="submission" date="2017-05" db="EMBL/GenBank/DDBJ databases">
        <title>Improved OligoMM genomes.</title>
        <authorList>
            <person name="Garzetti D."/>
        </authorList>
    </citation>
    <scope>NUCLEOTIDE SEQUENCE [LARGE SCALE GENOMIC DNA]</scope>
    <source>
        <strain evidence="4">KB18</strain>
    </source>
</reference>